<sequence>MLDSIVKRNRALDITPALHYDVKYLDAQFLINNIELAFMAHNKMPLKLCKNFDDFLYYILPYRLDKNLSKLIKEKNYMKNTHGFMIP</sequence>
<proteinExistence type="predicted"/>
<gene>
    <name evidence="1" type="ORF">JCM19301_79</name>
</gene>
<dbReference type="AlphaFoldDB" id="A0A090VUP5"/>
<dbReference type="Proteomes" id="UP000029641">
    <property type="component" value="Unassembled WGS sequence"/>
</dbReference>
<accession>A0A090VUP5</accession>
<evidence type="ECO:0000313" key="2">
    <source>
        <dbReference type="Proteomes" id="UP000029641"/>
    </source>
</evidence>
<dbReference type="EMBL" id="BBNR01000020">
    <property type="protein sequence ID" value="GAL68436.1"/>
    <property type="molecule type" value="Genomic_DNA"/>
</dbReference>
<evidence type="ECO:0000313" key="1">
    <source>
        <dbReference type="EMBL" id="GAL68436.1"/>
    </source>
</evidence>
<organism evidence="1 2">
    <name type="scientific">Jejuia pallidilutea</name>
    <dbReference type="NCBI Taxonomy" id="504487"/>
    <lineage>
        <taxon>Bacteria</taxon>
        <taxon>Pseudomonadati</taxon>
        <taxon>Bacteroidota</taxon>
        <taxon>Flavobacteriia</taxon>
        <taxon>Flavobacteriales</taxon>
        <taxon>Flavobacteriaceae</taxon>
        <taxon>Jejuia</taxon>
    </lineage>
</organism>
<dbReference type="RefSeq" id="WP_152572204.1">
    <property type="nucleotide sequence ID" value="NZ_BBNR01000020.1"/>
</dbReference>
<comment type="caution">
    <text evidence="1">The sequence shown here is derived from an EMBL/GenBank/DDBJ whole genome shotgun (WGS) entry which is preliminary data.</text>
</comment>
<reference evidence="1 2" key="1">
    <citation type="journal article" date="2014" name="Genome Announc.">
        <title>Draft Genome Sequence of Marine Flavobacterium Jejuia pallidilutea Strain 11shimoA1 and Pigmentation Mutants.</title>
        <authorList>
            <person name="Takatani N."/>
            <person name="Nakanishi M."/>
            <person name="Meirelles P."/>
            <person name="Mino S."/>
            <person name="Suda W."/>
            <person name="Oshima K."/>
            <person name="Hattori M."/>
            <person name="Ohkuma M."/>
            <person name="Hosokawa M."/>
            <person name="Miyashita K."/>
            <person name="Thompson F.L."/>
            <person name="Niwa A."/>
            <person name="Sawabe T."/>
            <person name="Sawabe T."/>
        </authorList>
    </citation>
    <scope>NUCLEOTIDE SEQUENCE [LARGE SCALE GENOMIC DNA]</scope>
    <source>
        <strain evidence="1 2">JCM 19301</strain>
    </source>
</reference>
<protein>
    <submittedName>
        <fullName evidence="1">Uncharacterized protein</fullName>
    </submittedName>
</protein>
<name>A0A090VUP5_9FLAO</name>